<evidence type="ECO:0000256" key="2">
    <source>
        <dbReference type="SAM" id="MobiDB-lite"/>
    </source>
</evidence>
<organism evidence="4 5">
    <name type="scientific">Couchioplanes caeruleus subsp. caeruleus</name>
    <dbReference type="NCBI Taxonomy" id="56427"/>
    <lineage>
        <taxon>Bacteria</taxon>
        <taxon>Bacillati</taxon>
        <taxon>Actinomycetota</taxon>
        <taxon>Actinomycetes</taxon>
        <taxon>Micromonosporales</taxon>
        <taxon>Micromonosporaceae</taxon>
        <taxon>Couchioplanes</taxon>
    </lineage>
</organism>
<comment type="caution">
    <text evidence="4">The sequence shown here is derived from an EMBL/GenBank/DDBJ whole genome shotgun (WGS) entry which is preliminary data.</text>
</comment>
<dbReference type="Pfam" id="PF00248">
    <property type="entry name" value="Aldo_ket_red"/>
    <property type="match status" value="1"/>
</dbReference>
<dbReference type="RefSeq" id="WP_071806953.1">
    <property type="nucleotide sequence ID" value="NZ_MEIA01000219.1"/>
</dbReference>
<proteinExistence type="predicted"/>
<dbReference type="AlphaFoldDB" id="A0A1K0GT41"/>
<dbReference type="PANTHER" id="PTHR43364">
    <property type="entry name" value="NADH-SPECIFIC METHYLGLYOXAL REDUCTASE-RELATED"/>
    <property type="match status" value="1"/>
</dbReference>
<feature type="domain" description="NADP-dependent oxidoreductase" evidence="3">
    <location>
        <begin position="15"/>
        <end position="311"/>
    </location>
</feature>
<feature type="region of interest" description="Disordered" evidence="2">
    <location>
        <begin position="319"/>
        <end position="338"/>
    </location>
</feature>
<keyword evidence="5" id="KW-1185">Reference proteome</keyword>
<keyword evidence="1" id="KW-0560">Oxidoreductase</keyword>
<dbReference type="InterPro" id="IPR023210">
    <property type="entry name" value="NADP_OxRdtase_dom"/>
</dbReference>
<reference evidence="4 5" key="1">
    <citation type="submission" date="2016-09" db="EMBL/GenBank/DDBJ databases">
        <title>Couchioplanes caeruleus draft genome sequence.</title>
        <authorList>
            <person name="Sheehan J."/>
            <person name="Caffrey P."/>
        </authorList>
    </citation>
    <scope>NUCLEOTIDE SEQUENCE [LARGE SCALE GENOMIC DNA]</scope>
    <source>
        <strain evidence="4 5">DSM 43634</strain>
    </source>
</reference>
<gene>
    <name evidence="4" type="ORF">BG844_20495</name>
</gene>
<dbReference type="Proteomes" id="UP000182486">
    <property type="component" value="Unassembled WGS sequence"/>
</dbReference>
<dbReference type="FunFam" id="3.20.20.100:FF:000004">
    <property type="entry name" value="Oxidoreductase, aldo/keto reductase"/>
    <property type="match status" value="1"/>
</dbReference>
<dbReference type="EMBL" id="MEIA01000219">
    <property type="protein sequence ID" value="OJF12451.1"/>
    <property type="molecule type" value="Genomic_DNA"/>
</dbReference>
<protein>
    <submittedName>
        <fullName evidence="4">Aldo/keto reductase</fullName>
    </submittedName>
</protein>
<dbReference type="PANTHER" id="PTHR43364:SF18">
    <property type="entry name" value="OXIDOREDUCTASE"/>
    <property type="match status" value="1"/>
</dbReference>
<dbReference type="GO" id="GO:0016491">
    <property type="term" value="F:oxidoreductase activity"/>
    <property type="evidence" value="ECO:0007669"/>
    <property type="project" value="UniProtKB-KW"/>
</dbReference>
<dbReference type="GO" id="GO:0005829">
    <property type="term" value="C:cytosol"/>
    <property type="evidence" value="ECO:0007669"/>
    <property type="project" value="TreeGrafter"/>
</dbReference>
<accession>A0A1K0GT41</accession>
<dbReference type="Gene3D" id="3.20.20.100">
    <property type="entry name" value="NADP-dependent oxidoreductase domain"/>
    <property type="match status" value="1"/>
</dbReference>
<name>A0A1K0GT41_9ACTN</name>
<evidence type="ECO:0000259" key="3">
    <source>
        <dbReference type="Pfam" id="PF00248"/>
    </source>
</evidence>
<evidence type="ECO:0000313" key="4">
    <source>
        <dbReference type="EMBL" id="OJF12451.1"/>
    </source>
</evidence>
<evidence type="ECO:0000313" key="5">
    <source>
        <dbReference type="Proteomes" id="UP000182486"/>
    </source>
</evidence>
<dbReference type="InterPro" id="IPR050523">
    <property type="entry name" value="AKR_Detox_Biosynth"/>
</dbReference>
<sequence>MQQRPLGRSGLAVSRLALGTMTWGRDTDADDAAAQLKLFLDAGGTLVDTADVYGDGDAEAVIGSLLGPLAPRDELLIATKAGLGHTPHRRRDSSRGHLLRTLDASLRRLGTDYVDLWQLHGYDPHTPLEETLAALDHAVHTGRVRYVGVSNLAGWQTAQVATWQRAFPGRTPIVATQVEYSLLERGIEREVLPAAAALGIGVLPWSPLGRGVLTGKYRNGRPLDSRAATEHLAPFVRTYLEPRSSSIVEAVVTAASGLGVEPLEVALAWIRDRPGVAAPILGARTAGQLQGALLSEQLTLPAEIARALDDVSAVPIGYPEREGLTGPGAGGTPAADAY</sequence>
<evidence type="ECO:0000256" key="1">
    <source>
        <dbReference type="ARBA" id="ARBA00023002"/>
    </source>
</evidence>
<dbReference type="SUPFAM" id="SSF51430">
    <property type="entry name" value="NAD(P)-linked oxidoreductase"/>
    <property type="match status" value="1"/>
</dbReference>
<dbReference type="InterPro" id="IPR036812">
    <property type="entry name" value="NAD(P)_OxRdtase_dom_sf"/>
</dbReference>